<sequence>MPAASVVASAVERLQTAAQDAAMSSSRSAVAFSEQAQQTLVPRAAGVLLPIPSNNYSCTSDLITVLNGISLLPASLAYVYTSSMRATGGFPRNLHVTKFPKEKHKKSLV</sequence>
<dbReference type="OrthoDB" id="1726667at2759"/>
<gene>
    <name evidence="1" type="ORF">NCGR_LOCUS22275</name>
</gene>
<reference evidence="1" key="1">
    <citation type="submission" date="2020-10" db="EMBL/GenBank/DDBJ databases">
        <authorList>
            <person name="Han B."/>
            <person name="Lu T."/>
            <person name="Zhao Q."/>
            <person name="Huang X."/>
            <person name="Zhao Y."/>
        </authorList>
    </citation>
    <scope>NUCLEOTIDE SEQUENCE</scope>
</reference>
<proteinExistence type="predicted"/>
<dbReference type="EMBL" id="CAJGYO010000005">
    <property type="protein sequence ID" value="CAD6232668.1"/>
    <property type="molecule type" value="Genomic_DNA"/>
</dbReference>
<evidence type="ECO:0000313" key="1">
    <source>
        <dbReference type="EMBL" id="CAD6232668.1"/>
    </source>
</evidence>
<comment type="caution">
    <text evidence="1">The sequence shown here is derived from an EMBL/GenBank/DDBJ whole genome shotgun (WGS) entry which is preliminary data.</text>
</comment>
<dbReference type="AlphaFoldDB" id="A0A811P339"/>
<organism evidence="1 2">
    <name type="scientific">Miscanthus lutarioriparius</name>
    <dbReference type="NCBI Taxonomy" id="422564"/>
    <lineage>
        <taxon>Eukaryota</taxon>
        <taxon>Viridiplantae</taxon>
        <taxon>Streptophyta</taxon>
        <taxon>Embryophyta</taxon>
        <taxon>Tracheophyta</taxon>
        <taxon>Spermatophyta</taxon>
        <taxon>Magnoliopsida</taxon>
        <taxon>Liliopsida</taxon>
        <taxon>Poales</taxon>
        <taxon>Poaceae</taxon>
        <taxon>PACMAD clade</taxon>
        <taxon>Panicoideae</taxon>
        <taxon>Andropogonodae</taxon>
        <taxon>Andropogoneae</taxon>
        <taxon>Saccharinae</taxon>
        <taxon>Miscanthus</taxon>
    </lineage>
</organism>
<dbReference type="Proteomes" id="UP000604825">
    <property type="component" value="Unassembled WGS sequence"/>
</dbReference>
<protein>
    <submittedName>
        <fullName evidence="1">Uncharacterized protein</fullName>
    </submittedName>
</protein>
<evidence type="ECO:0000313" key="2">
    <source>
        <dbReference type="Proteomes" id="UP000604825"/>
    </source>
</evidence>
<name>A0A811P339_9POAL</name>
<accession>A0A811P339</accession>
<keyword evidence="2" id="KW-1185">Reference proteome</keyword>